<evidence type="ECO:0000256" key="4">
    <source>
        <dbReference type="ARBA" id="ARBA00022741"/>
    </source>
</evidence>
<protein>
    <recommendedName>
        <fullName evidence="1">non-specific serine/threonine protein kinase</fullName>
        <ecNumber evidence="1">2.7.11.1</ecNumber>
    </recommendedName>
</protein>
<feature type="region of interest" description="Disordered" evidence="9">
    <location>
        <begin position="733"/>
        <end position="754"/>
    </location>
</feature>
<keyword evidence="12" id="KW-1185">Reference proteome</keyword>
<evidence type="ECO:0000256" key="6">
    <source>
        <dbReference type="ARBA" id="ARBA00022840"/>
    </source>
</evidence>
<reference evidence="12" key="1">
    <citation type="journal article" date="2015" name="PLoS Genet.">
        <title>The dynamic genome and transcriptome of the human fungal pathogen Blastomyces and close relative Emmonsia.</title>
        <authorList>
            <person name="Munoz J.F."/>
            <person name="Gauthier G.M."/>
            <person name="Desjardins C.A."/>
            <person name="Gallo J.E."/>
            <person name="Holder J."/>
            <person name="Sullivan T.D."/>
            <person name="Marty A.J."/>
            <person name="Carmen J.C."/>
            <person name="Chen Z."/>
            <person name="Ding L."/>
            <person name="Gujja S."/>
            <person name="Magrini V."/>
            <person name="Misas E."/>
            <person name="Mitreva M."/>
            <person name="Priest M."/>
            <person name="Saif S."/>
            <person name="Whiston E.A."/>
            <person name="Young S."/>
            <person name="Zeng Q."/>
            <person name="Goldman W.E."/>
            <person name="Mardis E.R."/>
            <person name="Taylor J.W."/>
            <person name="McEwen J.G."/>
            <person name="Clay O.K."/>
            <person name="Klein B.S."/>
            <person name="Cuomo C.A."/>
        </authorList>
    </citation>
    <scope>NUCLEOTIDE SEQUENCE [LARGE SCALE GENOMIC DNA]</scope>
    <source>
        <strain evidence="12">ER-3 / ATCC MYA-2586</strain>
    </source>
</reference>
<evidence type="ECO:0000256" key="2">
    <source>
        <dbReference type="ARBA" id="ARBA00022527"/>
    </source>
</evidence>
<evidence type="ECO:0000313" key="11">
    <source>
        <dbReference type="EMBL" id="EEQ83798.2"/>
    </source>
</evidence>
<keyword evidence="3" id="KW-0808">Transferase</keyword>
<evidence type="ECO:0000256" key="5">
    <source>
        <dbReference type="ARBA" id="ARBA00022777"/>
    </source>
</evidence>
<dbReference type="SUPFAM" id="SSF56112">
    <property type="entry name" value="Protein kinase-like (PK-like)"/>
    <property type="match status" value="1"/>
</dbReference>
<evidence type="ECO:0000259" key="10">
    <source>
        <dbReference type="PROSITE" id="PS50011"/>
    </source>
</evidence>
<evidence type="ECO:0000313" key="12">
    <source>
        <dbReference type="Proteomes" id="UP000002039"/>
    </source>
</evidence>
<keyword evidence="5 11" id="KW-0418">Kinase</keyword>
<dbReference type="PROSITE" id="PS00108">
    <property type="entry name" value="PROTEIN_KINASE_ST"/>
    <property type="match status" value="1"/>
</dbReference>
<dbReference type="InterPro" id="IPR011009">
    <property type="entry name" value="Kinase-like_dom_sf"/>
</dbReference>
<feature type="compositionally biased region" description="Basic and acidic residues" evidence="9">
    <location>
        <begin position="680"/>
        <end position="692"/>
    </location>
</feature>
<dbReference type="Pfam" id="PF00069">
    <property type="entry name" value="Pkinase"/>
    <property type="match status" value="1"/>
</dbReference>
<feature type="compositionally biased region" description="Polar residues" evidence="9">
    <location>
        <begin position="860"/>
        <end position="874"/>
    </location>
</feature>
<evidence type="ECO:0000256" key="8">
    <source>
        <dbReference type="ARBA" id="ARBA00048679"/>
    </source>
</evidence>
<evidence type="ECO:0000256" key="9">
    <source>
        <dbReference type="SAM" id="MobiDB-lite"/>
    </source>
</evidence>
<evidence type="ECO:0000256" key="3">
    <source>
        <dbReference type="ARBA" id="ARBA00022679"/>
    </source>
</evidence>
<dbReference type="GO" id="GO:0016301">
    <property type="term" value="F:kinase activity"/>
    <property type="evidence" value="ECO:0007669"/>
    <property type="project" value="UniProtKB-KW"/>
</dbReference>
<dbReference type="Proteomes" id="UP000002039">
    <property type="component" value="Unassembled WGS sequence"/>
</dbReference>
<comment type="catalytic activity">
    <reaction evidence="7">
        <text>L-threonyl-[protein] + ATP = O-phospho-L-threonyl-[protein] + ADP + H(+)</text>
        <dbReference type="Rhea" id="RHEA:46608"/>
        <dbReference type="Rhea" id="RHEA-COMP:11060"/>
        <dbReference type="Rhea" id="RHEA-COMP:11605"/>
        <dbReference type="ChEBI" id="CHEBI:15378"/>
        <dbReference type="ChEBI" id="CHEBI:30013"/>
        <dbReference type="ChEBI" id="CHEBI:30616"/>
        <dbReference type="ChEBI" id="CHEBI:61977"/>
        <dbReference type="ChEBI" id="CHEBI:456216"/>
        <dbReference type="EC" id="2.7.11.1"/>
    </reaction>
</comment>
<dbReference type="PROSITE" id="PS50011">
    <property type="entry name" value="PROTEIN_KINASE_DOM"/>
    <property type="match status" value="1"/>
</dbReference>
<feature type="domain" description="Protein kinase" evidence="10">
    <location>
        <begin position="24"/>
        <end position="299"/>
    </location>
</feature>
<dbReference type="CDD" id="cd14037">
    <property type="entry name" value="STKc_NAK_like"/>
    <property type="match status" value="1"/>
</dbReference>
<dbReference type="InterPro" id="IPR000719">
    <property type="entry name" value="Prot_kinase_dom"/>
</dbReference>
<name>A0ABP2ENP3_AJEDR</name>
<feature type="compositionally biased region" description="Polar residues" evidence="9">
    <location>
        <begin position="588"/>
        <end position="621"/>
    </location>
</feature>
<dbReference type="Gene3D" id="1.10.510.10">
    <property type="entry name" value="Transferase(Phosphotransferase) domain 1"/>
    <property type="match status" value="1"/>
</dbReference>
<dbReference type="SMART" id="SM00220">
    <property type="entry name" value="S_TKc"/>
    <property type="match status" value="1"/>
</dbReference>
<proteinExistence type="predicted"/>
<feature type="region of interest" description="Disordered" evidence="9">
    <location>
        <begin position="836"/>
        <end position="989"/>
    </location>
</feature>
<feature type="region of interest" description="Disordered" evidence="9">
    <location>
        <begin position="650"/>
        <end position="712"/>
    </location>
</feature>
<feature type="compositionally biased region" description="Basic and acidic residues" evidence="9">
    <location>
        <begin position="572"/>
        <end position="582"/>
    </location>
</feature>
<sequence length="1021" mass="113576">MAMAVPPAGTFAPGTKVQVGSHRVVIEKYLSEGGFAHVYVVRLPQPIDGAETAVLKRVAVPDKAALANMRTEVETMKKLKGHKHIVKYFDSHASQLKGGGYEVFLLMEFCAGGGLIDFMNTRLQNRLTEPEILKIFNDVAEGTACMHYLKPPLLHRDLKVENVLIALHGNSFSYKLCDFGSTAPPRPAATTAAEGRLIEDDVQRHTTLQYRSPEMIDVYRKQPIDEKSDIWALGVLLYKLCYYTTPFEEVGQMAILNAKFKFPAYPPFSNRLKLLIASMLREDPQKRPNIYQVLQEACRMRGKEVPIKDIYSGRSHSEARCYQELPPSPNQTPKIGATFSPPIQETQIIPDIAPMRRGRPTKSTSHQNSAKPSPSPLRATSNDPFAILDGGKVPNGDELSSRFPTLDEFSLFHEQGSKFEFEPTVTETKTPTEDLSKRITNALADEAFAKANPTAVPQMTPAIGPQSQSLGDKPLEEKISIPSPDLRAELTRQQATPLHQPIPQKPVMVSTGTMTTPSPRLRPSDSPPFSQRPVHKYPNSSFERRPSVQQLESDNEKASGSRDGYTSRGGFFKRESKQKLSYEDLPTSPVSSRPSLEGSRPSTLDISDPTTRSKSANSKARPTSAFVGSRPDYLRDVDTPRVAFDSSFSRVGYEGGDALHHSQSETDRDYERANISSDIDFLRAKEVEESNRKREKRVSSGPKHVKRSSLSSISLSGTKNLLAGRFGDAFRRFESNTAQERTSRTPSPDNMNARLTPITGSEVTEMSDDIHETNNDDISPEMRRELERRRLSQEEKRVANAAAEYRQRLAERGEDGGLSGGRIEGIRSASIQSKVQSLLKENDRHPTIKTATGYGRYTDTETALQAKQFEQPSLSPRPVPFNIPRKPVALQQQHTPEQPPRLLPKDPRSVQPLPVSVRPQQPTPSEPFTSRATITAADQKPPAPPKPQKLRTGNRPENPPSSTTVARDRKSSIEMIKPTGPNDNWEANFSKRYPSLSGLELVETEIDVPPPRVSTMRTKEV</sequence>
<dbReference type="InterPro" id="IPR008271">
    <property type="entry name" value="Ser/Thr_kinase_AS"/>
</dbReference>
<gene>
    <name evidence="11" type="ORF">BDCG_00603</name>
</gene>
<comment type="catalytic activity">
    <reaction evidence="8">
        <text>L-seryl-[protein] + ATP = O-phospho-L-seryl-[protein] + ADP + H(+)</text>
        <dbReference type="Rhea" id="RHEA:17989"/>
        <dbReference type="Rhea" id="RHEA-COMP:9863"/>
        <dbReference type="Rhea" id="RHEA-COMP:11604"/>
        <dbReference type="ChEBI" id="CHEBI:15378"/>
        <dbReference type="ChEBI" id="CHEBI:29999"/>
        <dbReference type="ChEBI" id="CHEBI:30616"/>
        <dbReference type="ChEBI" id="CHEBI:83421"/>
        <dbReference type="ChEBI" id="CHEBI:456216"/>
        <dbReference type="EC" id="2.7.11.1"/>
    </reaction>
</comment>
<feature type="compositionally biased region" description="Polar residues" evidence="9">
    <location>
        <begin position="361"/>
        <end position="383"/>
    </location>
</feature>
<dbReference type="GeneID" id="69023336"/>
<dbReference type="PANTHER" id="PTHR22967:SF57">
    <property type="entry name" value="AUXILIN, ISOFORM A-RELATED"/>
    <property type="match status" value="1"/>
</dbReference>
<dbReference type="PANTHER" id="PTHR22967">
    <property type="entry name" value="SERINE/THREONINE PROTEIN KINASE"/>
    <property type="match status" value="1"/>
</dbReference>
<feature type="compositionally biased region" description="Basic and acidic residues" evidence="9">
    <location>
        <begin position="657"/>
        <end position="672"/>
    </location>
</feature>
<keyword evidence="6" id="KW-0067">ATP-binding</keyword>
<dbReference type="EC" id="2.7.11.1" evidence="1"/>
<dbReference type="RefSeq" id="XP_045271911.1">
    <property type="nucleotide sequence ID" value="XM_045416110.1"/>
</dbReference>
<feature type="region of interest" description="Disordered" evidence="9">
    <location>
        <begin position="456"/>
        <end position="632"/>
    </location>
</feature>
<organism evidence="11 12">
    <name type="scientific">Ajellomyces dermatitidis (strain ER-3 / ATCC MYA-2586)</name>
    <name type="common">Blastomyces dermatitidis</name>
    <dbReference type="NCBI Taxonomy" id="559297"/>
    <lineage>
        <taxon>Eukaryota</taxon>
        <taxon>Fungi</taxon>
        <taxon>Dikarya</taxon>
        <taxon>Ascomycota</taxon>
        <taxon>Pezizomycotina</taxon>
        <taxon>Eurotiomycetes</taxon>
        <taxon>Eurotiomycetidae</taxon>
        <taxon>Onygenales</taxon>
        <taxon>Ajellomycetaceae</taxon>
        <taxon>Blastomyces</taxon>
    </lineage>
</organism>
<feature type="region of interest" description="Disordered" evidence="9">
    <location>
        <begin position="351"/>
        <end position="393"/>
    </location>
</feature>
<evidence type="ECO:0000256" key="1">
    <source>
        <dbReference type="ARBA" id="ARBA00012513"/>
    </source>
</evidence>
<evidence type="ECO:0000256" key="7">
    <source>
        <dbReference type="ARBA" id="ARBA00047899"/>
    </source>
</evidence>
<keyword evidence="4" id="KW-0547">Nucleotide-binding</keyword>
<accession>A0ABP2ENP3</accession>
<dbReference type="EMBL" id="EQ999973">
    <property type="protein sequence ID" value="EEQ83798.2"/>
    <property type="molecule type" value="Genomic_DNA"/>
</dbReference>
<keyword evidence="2" id="KW-0723">Serine/threonine-protein kinase</keyword>
<feature type="compositionally biased region" description="Polar residues" evidence="9">
    <location>
        <begin position="735"/>
        <end position="750"/>
    </location>
</feature>